<dbReference type="Gene3D" id="3.30.160.20">
    <property type="match status" value="2"/>
</dbReference>
<dbReference type="EMBL" id="OE184753">
    <property type="protein sequence ID" value="CAD7576842.1"/>
    <property type="molecule type" value="Genomic_DNA"/>
</dbReference>
<gene>
    <name evidence="1" type="ORF">TCMB3V08_LOCUS9403</name>
</gene>
<dbReference type="AlphaFoldDB" id="A0A7R9PBK6"/>
<proteinExistence type="predicted"/>
<protein>
    <submittedName>
        <fullName evidence="1">(California timema) hypothetical protein</fullName>
    </submittedName>
</protein>
<dbReference type="CDD" id="cd00048">
    <property type="entry name" value="DSRM_SF"/>
    <property type="match status" value="1"/>
</dbReference>
<name>A0A7R9PBK6_TIMCA</name>
<sequence length="501" mass="57053">MIADGFEKLPDQTILVKRTISHSVQQLQKLCLNYQWVEARYHEQKIKTRGHKIVCHLNGITTEGWSLTKRAAKQLSAENMLARIEDWCDRDECKYGYKSLDQGGEDNAQGMTKLADVHPVPQLQHLCQVYAWARPQYQSSYENFKKDICRITCTVNGFKTSALPWVRHLPSSTSITDHPVFQSIWSEDGHSSYSSAMASLVLADSSQLTSDSQHLGWGPKKRVAKFWAAVKMLVHLEENQDCEQFSYGYQVPLKTALEQTNVETLGLEEISNVPKKVSCHSLQSLTTEEEVFENHFKENLIPESNGETNVIVKNDVEASSTLECKKDDSIFPEFKEDVKIMKNYCEDARTTSESEEDAKIMKNSYEDARTTSESEEDVKIMKNFYEDARTTSESEEDAKITQEYDEDASIFVGEGNVSLYPIWFKTSPSPPEQEAEGRWRLRHKKLENTKHLTILGRSNSRVLNELEQKKKCSALLNNACTGESCTNRLEIGVDDDLDTVV</sequence>
<accession>A0A7R9PBK6</accession>
<dbReference type="SUPFAM" id="SSF54768">
    <property type="entry name" value="dsRNA-binding domain-like"/>
    <property type="match status" value="1"/>
</dbReference>
<evidence type="ECO:0000313" key="1">
    <source>
        <dbReference type="EMBL" id="CAD7576842.1"/>
    </source>
</evidence>
<organism evidence="1">
    <name type="scientific">Timema californicum</name>
    <name type="common">California timema</name>
    <name type="synonym">Walking stick</name>
    <dbReference type="NCBI Taxonomy" id="61474"/>
    <lineage>
        <taxon>Eukaryota</taxon>
        <taxon>Metazoa</taxon>
        <taxon>Ecdysozoa</taxon>
        <taxon>Arthropoda</taxon>
        <taxon>Hexapoda</taxon>
        <taxon>Insecta</taxon>
        <taxon>Pterygota</taxon>
        <taxon>Neoptera</taxon>
        <taxon>Polyneoptera</taxon>
        <taxon>Phasmatodea</taxon>
        <taxon>Timematodea</taxon>
        <taxon>Timematoidea</taxon>
        <taxon>Timematidae</taxon>
        <taxon>Timema</taxon>
    </lineage>
</organism>
<reference evidence="1" key="1">
    <citation type="submission" date="2020-11" db="EMBL/GenBank/DDBJ databases">
        <authorList>
            <person name="Tran Van P."/>
        </authorList>
    </citation>
    <scope>NUCLEOTIDE SEQUENCE</scope>
</reference>